<dbReference type="InterPro" id="IPR016181">
    <property type="entry name" value="Acyl_CoA_acyltransferase"/>
</dbReference>
<keyword evidence="2" id="KW-0808">Transferase</keyword>
<dbReference type="PANTHER" id="PTHR43415">
    <property type="entry name" value="SPERMIDINE N(1)-ACETYLTRANSFERASE"/>
    <property type="match status" value="1"/>
</dbReference>
<dbReference type="PROSITE" id="PS51186">
    <property type="entry name" value="GNAT"/>
    <property type="match status" value="1"/>
</dbReference>
<evidence type="ECO:0000313" key="3">
    <source>
        <dbReference type="Proteomes" id="UP000541426"/>
    </source>
</evidence>
<accession>A0A7W6DKY6</accession>
<dbReference type="PANTHER" id="PTHR43415:SF3">
    <property type="entry name" value="GNAT-FAMILY ACETYLTRANSFERASE"/>
    <property type="match status" value="1"/>
</dbReference>
<dbReference type="Pfam" id="PF13302">
    <property type="entry name" value="Acetyltransf_3"/>
    <property type="match status" value="1"/>
</dbReference>
<dbReference type="SUPFAM" id="SSF55729">
    <property type="entry name" value="Acyl-CoA N-acyltransferases (Nat)"/>
    <property type="match status" value="1"/>
</dbReference>
<organism evidence="2 3">
    <name type="scientific">Sagittula marina</name>
    <dbReference type="NCBI Taxonomy" id="943940"/>
    <lineage>
        <taxon>Bacteria</taxon>
        <taxon>Pseudomonadati</taxon>
        <taxon>Pseudomonadota</taxon>
        <taxon>Alphaproteobacteria</taxon>
        <taxon>Rhodobacterales</taxon>
        <taxon>Roseobacteraceae</taxon>
        <taxon>Sagittula</taxon>
    </lineage>
</organism>
<evidence type="ECO:0000313" key="2">
    <source>
        <dbReference type="EMBL" id="MBB3985161.1"/>
    </source>
</evidence>
<gene>
    <name evidence="2" type="ORF">GGQ68_001490</name>
</gene>
<dbReference type="NCBIfam" id="TIGR03585">
    <property type="entry name" value="PseH"/>
    <property type="match status" value="1"/>
</dbReference>
<dbReference type="RefSeq" id="WP_183964466.1">
    <property type="nucleotide sequence ID" value="NZ_BAABBZ010000059.1"/>
</dbReference>
<evidence type="ECO:0000259" key="1">
    <source>
        <dbReference type="PROSITE" id="PS51186"/>
    </source>
</evidence>
<keyword evidence="3" id="KW-1185">Reference proteome</keyword>
<dbReference type="GO" id="GO:0016747">
    <property type="term" value="F:acyltransferase activity, transferring groups other than amino-acyl groups"/>
    <property type="evidence" value="ECO:0007669"/>
    <property type="project" value="InterPro"/>
</dbReference>
<feature type="domain" description="N-acetyltransferase" evidence="1">
    <location>
        <begin position="8"/>
        <end position="171"/>
    </location>
</feature>
<comment type="caution">
    <text evidence="2">The sequence shown here is derived from an EMBL/GenBank/DDBJ whole genome shotgun (WGS) entry which is preliminary data.</text>
</comment>
<dbReference type="InterPro" id="IPR000182">
    <property type="entry name" value="GNAT_dom"/>
</dbReference>
<sequence>MTSSDIFGVLRPATEADLGHMRAWRNHPAVRAMMYTQHEISADEHASWWARTQTDESAQYLIYERDGRSIGVVGVTQIDRRNGTANWAFYADPDAPRGSGSCMEYLALTYVFETLGLRKLNCEVLGRNSRVLRMHLRFGFAEEGVFRDHVLIDGLAETVHRLAIFAEDWAKISSQQAAGLRERTGQ</sequence>
<protein>
    <submittedName>
        <fullName evidence="2">UDP-4-amino-4, 6-dideoxy-N-acetyl-beta-L-altrosamine N-acetyltransferase</fullName>
    </submittedName>
</protein>
<dbReference type="InterPro" id="IPR020036">
    <property type="entry name" value="PseH"/>
</dbReference>
<dbReference type="Gene3D" id="3.40.630.30">
    <property type="match status" value="1"/>
</dbReference>
<reference evidence="2 3" key="1">
    <citation type="submission" date="2020-08" db="EMBL/GenBank/DDBJ databases">
        <title>Genomic Encyclopedia of Type Strains, Phase IV (KMG-IV): sequencing the most valuable type-strain genomes for metagenomic binning, comparative biology and taxonomic classification.</title>
        <authorList>
            <person name="Goeker M."/>
        </authorList>
    </citation>
    <scope>NUCLEOTIDE SEQUENCE [LARGE SCALE GENOMIC DNA]</scope>
    <source>
        <strain evidence="2 3">DSM 102235</strain>
    </source>
</reference>
<dbReference type="Proteomes" id="UP000541426">
    <property type="component" value="Unassembled WGS sequence"/>
</dbReference>
<proteinExistence type="predicted"/>
<name>A0A7W6DKY6_9RHOB</name>
<dbReference type="EMBL" id="JACIEJ010000003">
    <property type="protein sequence ID" value="MBB3985161.1"/>
    <property type="molecule type" value="Genomic_DNA"/>
</dbReference>
<dbReference type="AlphaFoldDB" id="A0A7W6DKY6"/>